<accession>A0A8K0C693</accession>
<keyword evidence="3" id="KW-1185">Reference proteome</keyword>
<reference evidence="2" key="1">
    <citation type="submission" date="2019-08" db="EMBL/GenBank/DDBJ databases">
        <title>The genome of the North American firefly Photinus pyralis.</title>
        <authorList>
            <consortium name="Photinus pyralis genome working group"/>
            <person name="Fallon T.R."/>
            <person name="Sander Lower S.E."/>
            <person name="Weng J.-K."/>
        </authorList>
    </citation>
    <scope>NUCLEOTIDE SEQUENCE</scope>
    <source>
        <strain evidence="2">TRF0915ILg1</strain>
        <tissue evidence="2">Whole body</tissue>
    </source>
</reference>
<gene>
    <name evidence="2" type="ORF">ILUMI_26123</name>
</gene>
<feature type="domain" description="PiggyBac transposable element-derived protein" evidence="1">
    <location>
        <begin position="6"/>
        <end position="76"/>
    </location>
</feature>
<dbReference type="Proteomes" id="UP000801492">
    <property type="component" value="Unassembled WGS sequence"/>
</dbReference>
<dbReference type="Pfam" id="PF13843">
    <property type="entry name" value="DDE_Tnp_1_7"/>
    <property type="match status" value="1"/>
</dbReference>
<protein>
    <recommendedName>
        <fullName evidence="1">PiggyBac transposable element-derived protein domain-containing protein</fullName>
    </recommendedName>
</protein>
<organism evidence="2 3">
    <name type="scientific">Ignelater luminosus</name>
    <name type="common">Cucubano</name>
    <name type="synonym">Pyrophorus luminosus</name>
    <dbReference type="NCBI Taxonomy" id="2038154"/>
    <lineage>
        <taxon>Eukaryota</taxon>
        <taxon>Metazoa</taxon>
        <taxon>Ecdysozoa</taxon>
        <taxon>Arthropoda</taxon>
        <taxon>Hexapoda</taxon>
        <taxon>Insecta</taxon>
        <taxon>Pterygota</taxon>
        <taxon>Neoptera</taxon>
        <taxon>Endopterygota</taxon>
        <taxon>Coleoptera</taxon>
        <taxon>Polyphaga</taxon>
        <taxon>Elateriformia</taxon>
        <taxon>Elateroidea</taxon>
        <taxon>Elateridae</taxon>
        <taxon>Agrypninae</taxon>
        <taxon>Pyrophorini</taxon>
        <taxon>Ignelater</taxon>
    </lineage>
</organism>
<evidence type="ECO:0000313" key="3">
    <source>
        <dbReference type="Proteomes" id="UP000801492"/>
    </source>
</evidence>
<comment type="caution">
    <text evidence="2">The sequence shown here is derived from an EMBL/GenBank/DDBJ whole genome shotgun (WGS) entry which is preliminary data.</text>
</comment>
<sequence length="85" mass="9655">MDGYKYQRNKDIVGTLRQNRNLNPKEVTVAKLKKGEIIGMESNIGVILTKWKDKCKVLMPSTKHTAEMVDVHQMGKIVQKLALVC</sequence>
<dbReference type="EMBL" id="VTPC01091033">
    <property type="protein sequence ID" value="KAF2880054.1"/>
    <property type="molecule type" value="Genomic_DNA"/>
</dbReference>
<dbReference type="OrthoDB" id="6602143at2759"/>
<proteinExistence type="predicted"/>
<evidence type="ECO:0000259" key="1">
    <source>
        <dbReference type="Pfam" id="PF13843"/>
    </source>
</evidence>
<name>A0A8K0C693_IGNLU</name>
<dbReference type="AlphaFoldDB" id="A0A8K0C693"/>
<dbReference type="InterPro" id="IPR029526">
    <property type="entry name" value="PGBD"/>
</dbReference>
<evidence type="ECO:0000313" key="2">
    <source>
        <dbReference type="EMBL" id="KAF2880054.1"/>
    </source>
</evidence>